<keyword evidence="2" id="KW-1185">Reference proteome</keyword>
<reference evidence="1 2" key="1">
    <citation type="journal article" date="2015" name="Stand. Genomic Sci.">
        <title>Genomic Encyclopedia of Bacterial and Archaeal Type Strains, Phase III: the genomes of soil and plant-associated and newly described type strains.</title>
        <authorList>
            <person name="Whitman W.B."/>
            <person name="Woyke T."/>
            <person name="Klenk H.P."/>
            <person name="Zhou Y."/>
            <person name="Lilburn T.G."/>
            <person name="Beck B.J."/>
            <person name="De Vos P."/>
            <person name="Vandamme P."/>
            <person name="Eisen J.A."/>
            <person name="Garrity G."/>
            <person name="Hugenholtz P."/>
            <person name="Kyrpides N.C."/>
        </authorList>
    </citation>
    <scope>NUCLEOTIDE SEQUENCE [LARGE SCALE GENOMIC DNA]</scope>
    <source>
        <strain evidence="1 2">CGMCC 1.6844</strain>
    </source>
</reference>
<comment type="caution">
    <text evidence="1">The sequence shown here is derived from an EMBL/GenBank/DDBJ whole genome shotgun (WGS) entry which is preliminary data.</text>
</comment>
<accession>A0A562KDZ1</accession>
<dbReference type="OrthoDB" id="1496290at2"/>
<dbReference type="EMBL" id="VLKM01000008">
    <property type="protein sequence ID" value="TWH93544.1"/>
    <property type="molecule type" value="Genomic_DNA"/>
</dbReference>
<proteinExistence type="predicted"/>
<sequence>MKKILIIIVCLFLINCSKDKSKTFPIIISYSINDSNIDIKNNFTISVIKEKDTLIFYPKDQIINFEKLNEFNNYIIIFKHNKRSIVFDNFSNKMLNPSQKMEWKFGIENQPFNVENKILSTEEYNDKTIKELEYIQFNPLEFGDGIEKINIIRE</sequence>
<dbReference type="RefSeq" id="WP_133610543.1">
    <property type="nucleotide sequence ID" value="NZ_SNZC01000005.1"/>
</dbReference>
<dbReference type="AlphaFoldDB" id="A0A562KDZ1"/>
<gene>
    <name evidence="1" type="ORF">IP97_02062</name>
</gene>
<evidence type="ECO:0000313" key="2">
    <source>
        <dbReference type="Proteomes" id="UP000315312"/>
    </source>
</evidence>
<name>A0A562KDZ1_9FLAO</name>
<organism evidence="1 2">
    <name type="scientific">Flavobacterium cheniae</name>
    <dbReference type="NCBI Taxonomy" id="295428"/>
    <lineage>
        <taxon>Bacteria</taxon>
        <taxon>Pseudomonadati</taxon>
        <taxon>Bacteroidota</taxon>
        <taxon>Flavobacteriia</taxon>
        <taxon>Flavobacteriales</taxon>
        <taxon>Flavobacteriaceae</taxon>
        <taxon>Flavobacterium</taxon>
    </lineage>
</organism>
<dbReference type="Proteomes" id="UP000315312">
    <property type="component" value="Unassembled WGS sequence"/>
</dbReference>
<evidence type="ECO:0000313" key="1">
    <source>
        <dbReference type="EMBL" id="TWH93544.1"/>
    </source>
</evidence>
<protein>
    <submittedName>
        <fullName evidence="1">Uncharacterized protein</fullName>
    </submittedName>
</protein>